<comment type="caution">
    <text evidence="1">The sequence shown here is derived from an EMBL/GenBank/DDBJ whole genome shotgun (WGS) entry which is preliminary data.</text>
</comment>
<gene>
    <name evidence="1" type="ORF">M9979_03255</name>
</gene>
<keyword evidence="2" id="KW-1185">Reference proteome</keyword>
<dbReference type="AlphaFoldDB" id="A0A9X2HW80"/>
<name>A0A9X2HW80_9SPHN</name>
<evidence type="ECO:0000313" key="2">
    <source>
        <dbReference type="Proteomes" id="UP001139486"/>
    </source>
</evidence>
<accession>A0A9X2HW80</accession>
<proteinExistence type="predicted"/>
<organism evidence="1 2">
    <name type="scientific">Sphingomonas liriopis</name>
    <dbReference type="NCBI Taxonomy" id="2949094"/>
    <lineage>
        <taxon>Bacteria</taxon>
        <taxon>Pseudomonadati</taxon>
        <taxon>Pseudomonadota</taxon>
        <taxon>Alphaproteobacteria</taxon>
        <taxon>Sphingomonadales</taxon>
        <taxon>Sphingomonadaceae</taxon>
        <taxon>Sphingomonas</taxon>
    </lineage>
</organism>
<protein>
    <submittedName>
        <fullName evidence="1">Uncharacterized protein</fullName>
    </submittedName>
</protein>
<evidence type="ECO:0000313" key="1">
    <source>
        <dbReference type="EMBL" id="MCP3733895.1"/>
    </source>
</evidence>
<dbReference type="RefSeq" id="WP_254287907.1">
    <property type="nucleotide sequence ID" value="NZ_JAMLDY010000003.1"/>
</dbReference>
<reference evidence="1" key="1">
    <citation type="submission" date="2022-05" db="EMBL/GenBank/DDBJ databases">
        <title>Sphingomonas sp. strain RP10 Genome sequencing and assembly.</title>
        <authorList>
            <person name="Kim I."/>
        </authorList>
    </citation>
    <scope>NUCLEOTIDE SEQUENCE</scope>
    <source>
        <strain evidence="1">RP10</strain>
    </source>
</reference>
<sequence>MTFDLAAALHRKEEYETSRLVDFAFRVRARATRALAGELGLDMHVATALLVRHDEAGVCAALAAQTGRALDEVTASYRLHHAAAARALVVERGDPSPHRLA</sequence>
<dbReference type="EMBL" id="JAMLDY010000003">
    <property type="protein sequence ID" value="MCP3733895.1"/>
    <property type="molecule type" value="Genomic_DNA"/>
</dbReference>
<dbReference type="Proteomes" id="UP001139486">
    <property type="component" value="Unassembled WGS sequence"/>
</dbReference>